<protein>
    <submittedName>
        <fullName evidence="3">Uncharacterized protein</fullName>
    </submittedName>
</protein>
<dbReference type="EMBL" id="JAUJFL010000001">
    <property type="protein sequence ID" value="KAK2614732.1"/>
    <property type="molecule type" value="Genomic_DNA"/>
</dbReference>
<keyword evidence="2" id="KW-0472">Membrane</keyword>
<evidence type="ECO:0000256" key="1">
    <source>
        <dbReference type="SAM" id="MobiDB-lite"/>
    </source>
</evidence>
<accession>A0AAD9W884</accession>
<feature type="transmembrane region" description="Helical" evidence="2">
    <location>
        <begin position="38"/>
        <end position="60"/>
    </location>
</feature>
<keyword evidence="2" id="KW-0812">Transmembrane</keyword>
<keyword evidence="4" id="KW-1185">Reference proteome</keyword>
<proteinExistence type="predicted"/>
<keyword evidence="2" id="KW-1133">Transmembrane helix</keyword>
<dbReference type="Proteomes" id="UP001265746">
    <property type="component" value="Unassembled WGS sequence"/>
</dbReference>
<dbReference type="AlphaFoldDB" id="A0AAD9W884"/>
<evidence type="ECO:0000313" key="3">
    <source>
        <dbReference type="EMBL" id="KAK2614732.1"/>
    </source>
</evidence>
<reference evidence="3" key="1">
    <citation type="submission" date="2023-06" db="EMBL/GenBank/DDBJ databases">
        <authorList>
            <person name="Noh H."/>
        </authorList>
    </citation>
    <scope>NUCLEOTIDE SEQUENCE</scope>
    <source>
        <strain evidence="3">DUCC20226</strain>
    </source>
</reference>
<organism evidence="3 4">
    <name type="scientific">Phomopsis amygdali</name>
    <name type="common">Fusicoccum amygdali</name>
    <dbReference type="NCBI Taxonomy" id="1214568"/>
    <lineage>
        <taxon>Eukaryota</taxon>
        <taxon>Fungi</taxon>
        <taxon>Dikarya</taxon>
        <taxon>Ascomycota</taxon>
        <taxon>Pezizomycotina</taxon>
        <taxon>Sordariomycetes</taxon>
        <taxon>Sordariomycetidae</taxon>
        <taxon>Diaporthales</taxon>
        <taxon>Diaporthaceae</taxon>
        <taxon>Diaporthe</taxon>
    </lineage>
</organism>
<evidence type="ECO:0000256" key="2">
    <source>
        <dbReference type="SAM" id="Phobius"/>
    </source>
</evidence>
<evidence type="ECO:0000313" key="4">
    <source>
        <dbReference type="Proteomes" id="UP001265746"/>
    </source>
</evidence>
<feature type="region of interest" description="Disordered" evidence="1">
    <location>
        <begin position="107"/>
        <end position="136"/>
    </location>
</feature>
<name>A0AAD9W884_PHOAM</name>
<comment type="caution">
    <text evidence="3">The sequence shown here is derived from an EMBL/GenBank/DDBJ whole genome shotgun (WGS) entry which is preliminary data.</text>
</comment>
<feature type="region of interest" description="Disordered" evidence="1">
    <location>
        <begin position="154"/>
        <end position="184"/>
    </location>
</feature>
<gene>
    <name evidence="3" type="ORF">N8I77_001537</name>
</gene>
<sequence>MAPFIVDPVSTFILPLRRKSKISHTTNHSTGSKLSKPAAIAIVVVVAVILIIAIIASIIVQRRRKAKSRANKHNSTVPGYSADNSGGLYGGTPGYFAGRNGQQFNEEGAQEKQSMDPTGYQGEYGRTSTSGYRGVDHGGQGAAASYYADSQYAQHGVQGQSYGRGSHEMPQRPPMAFNPSPAQV</sequence>